<proteinExistence type="predicted"/>
<evidence type="ECO:0000313" key="1">
    <source>
        <dbReference type="EMBL" id="MBL0743115.1"/>
    </source>
</evidence>
<sequence length="272" mass="31114">MNLLFFCPRWGSEHLSWNDFFAKVKHAGYDGVEMSLPEDEAEGKIISDGLREHQLRFIGQHWETTDSDLDVHAEAFARRLRRLANAQPLFINTQTGKDHFTFAQNESLISLAATLAKQTGIPIVHETHRGKFSFASHITKQYLEALPSLRLTLDVSHWCTVAETFLHDQPEALALAIGRTDHIHARVGFTQGPQVNDPQAPEWKEALDFHLSCWDRVVEDKKRRGVNTVTITPEFGAPPYLPLHPYTLTPLADQWASNVFMMELLKKRYQEF</sequence>
<keyword evidence="1" id="KW-0413">Isomerase</keyword>
<protein>
    <submittedName>
        <fullName evidence="1">Sugar phosphate isomerase/epimerase</fullName>
    </submittedName>
</protein>
<gene>
    <name evidence="1" type="ORF">JI741_17930</name>
</gene>
<evidence type="ECO:0000313" key="2">
    <source>
        <dbReference type="Proteomes" id="UP000613030"/>
    </source>
</evidence>
<name>A0ABS1KUJ0_9BACT</name>
<accession>A0ABS1KUJ0</accession>
<dbReference type="InterPro" id="IPR036237">
    <property type="entry name" value="Xyl_isomerase-like_sf"/>
</dbReference>
<comment type="caution">
    <text evidence="1">The sequence shown here is derived from an EMBL/GenBank/DDBJ whole genome shotgun (WGS) entry which is preliminary data.</text>
</comment>
<keyword evidence="2" id="KW-1185">Reference proteome</keyword>
<dbReference type="EMBL" id="JAERRB010000006">
    <property type="protein sequence ID" value="MBL0743115.1"/>
    <property type="molecule type" value="Genomic_DNA"/>
</dbReference>
<organism evidence="1 2">
    <name type="scientific">Chryseolinea lacunae</name>
    <dbReference type="NCBI Taxonomy" id="2801331"/>
    <lineage>
        <taxon>Bacteria</taxon>
        <taxon>Pseudomonadati</taxon>
        <taxon>Bacteroidota</taxon>
        <taxon>Cytophagia</taxon>
        <taxon>Cytophagales</taxon>
        <taxon>Fulvivirgaceae</taxon>
        <taxon>Chryseolinea</taxon>
    </lineage>
</organism>
<dbReference type="RefSeq" id="WP_202012142.1">
    <property type="nucleotide sequence ID" value="NZ_JAERRB010000006.1"/>
</dbReference>
<dbReference type="Gene3D" id="3.20.20.150">
    <property type="entry name" value="Divalent-metal-dependent TIM barrel enzymes"/>
    <property type="match status" value="1"/>
</dbReference>
<dbReference type="SUPFAM" id="SSF51658">
    <property type="entry name" value="Xylose isomerase-like"/>
    <property type="match status" value="1"/>
</dbReference>
<dbReference type="Proteomes" id="UP000613030">
    <property type="component" value="Unassembled WGS sequence"/>
</dbReference>
<reference evidence="1 2" key="1">
    <citation type="submission" date="2021-01" db="EMBL/GenBank/DDBJ databases">
        <title>Chryseolinea sp. Jin1 Genome sequencing and assembly.</title>
        <authorList>
            <person name="Kim I."/>
        </authorList>
    </citation>
    <scope>NUCLEOTIDE SEQUENCE [LARGE SCALE GENOMIC DNA]</scope>
    <source>
        <strain evidence="1 2">Jin1</strain>
    </source>
</reference>
<dbReference type="GO" id="GO:0016853">
    <property type="term" value="F:isomerase activity"/>
    <property type="evidence" value="ECO:0007669"/>
    <property type="project" value="UniProtKB-KW"/>
</dbReference>